<dbReference type="PANTHER" id="PTHR45980:SF17">
    <property type="entry name" value="PROTEASE DO-LIKE PDZ DOMAIN-CONTAINING PROTEIN"/>
    <property type="match status" value="1"/>
</dbReference>
<dbReference type="GO" id="GO:0004252">
    <property type="term" value="F:serine-type endopeptidase activity"/>
    <property type="evidence" value="ECO:0007669"/>
    <property type="project" value="TreeGrafter"/>
</dbReference>
<protein>
    <recommendedName>
        <fullName evidence="2">Peptidase S1 domain-containing protein</fullName>
    </recommendedName>
</protein>
<gene>
    <name evidence="1" type="ORF">BOLC2T08292H</name>
</gene>
<sequence>MTTNQQIHFSNNSIDYHGGDNISITKGVVSRVEVTKYAHSNVKLMTTQTDAAINSGNSGGPSFMHSKVMLLDKFET</sequence>
<dbReference type="SUPFAM" id="SSF50494">
    <property type="entry name" value="Trypsin-like serine proteases"/>
    <property type="match status" value="1"/>
</dbReference>
<dbReference type="PANTHER" id="PTHR45980">
    <property type="match status" value="1"/>
</dbReference>
<evidence type="ECO:0008006" key="2">
    <source>
        <dbReference type="Google" id="ProtNLM"/>
    </source>
</evidence>
<evidence type="ECO:0000313" key="1">
    <source>
        <dbReference type="EMBL" id="VDD22028.1"/>
    </source>
</evidence>
<name>A0A3P6D7E8_BRAOL</name>
<accession>A0A3P6D7E8</accession>
<proteinExistence type="predicted"/>
<dbReference type="InterPro" id="IPR043504">
    <property type="entry name" value="Peptidase_S1_PA_chymotrypsin"/>
</dbReference>
<reference evidence="1" key="1">
    <citation type="submission" date="2018-11" db="EMBL/GenBank/DDBJ databases">
        <authorList>
            <consortium name="Genoscope - CEA"/>
            <person name="William W."/>
        </authorList>
    </citation>
    <scope>NUCLEOTIDE SEQUENCE</scope>
</reference>
<dbReference type="EMBL" id="LR031874">
    <property type="protein sequence ID" value="VDD22028.1"/>
    <property type="molecule type" value="Genomic_DNA"/>
</dbReference>
<dbReference type="AlphaFoldDB" id="A0A3P6D7E8"/>
<dbReference type="InterPro" id="IPR009003">
    <property type="entry name" value="Peptidase_S1_PA"/>
</dbReference>
<organism evidence="1">
    <name type="scientific">Brassica oleracea</name>
    <name type="common">Wild cabbage</name>
    <dbReference type="NCBI Taxonomy" id="3712"/>
    <lineage>
        <taxon>Eukaryota</taxon>
        <taxon>Viridiplantae</taxon>
        <taxon>Streptophyta</taxon>
        <taxon>Embryophyta</taxon>
        <taxon>Tracheophyta</taxon>
        <taxon>Spermatophyta</taxon>
        <taxon>Magnoliopsida</taxon>
        <taxon>eudicotyledons</taxon>
        <taxon>Gunneridae</taxon>
        <taxon>Pentapetalae</taxon>
        <taxon>rosids</taxon>
        <taxon>malvids</taxon>
        <taxon>Brassicales</taxon>
        <taxon>Brassicaceae</taxon>
        <taxon>Brassiceae</taxon>
        <taxon>Brassica</taxon>
    </lineage>
</organism>
<dbReference type="Gene3D" id="2.40.10.10">
    <property type="entry name" value="Trypsin-like serine proteases"/>
    <property type="match status" value="1"/>
</dbReference>